<comment type="caution">
    <text evidence="2">The sequence shown here is derived from an EMBL/GenBank/DDBJ whole genome shotgun (WGS) entry which is preliminary data.</text>
</comment>
<sequence>MAHITVSVEYGIHSLLWLVGQEGKPLSSRKLAELSGVSPTFLAKIFPKFEKAGIVRAAEGVRGGYALAKAPQDISFLEIVDAIEGEKPLFDCQEIRVRCPLFGKAPPAWATNGTCAVHAVMLRAEKSMRDALKAQSLGDVAQAFGRKAPSEFWTTFRKWLDDEDKPRVRKPVSPRKSRGRRAS</sequence>
<reference evidence="3" key="1">
    <citation type="submission" date="2023-08" db="EMBL/GenBank/DDBJ databases">
        <title>Rhodospirillaceae gen. nov., a novel taxon isolated from the Yangtze River Yuezi River estuary sludge.</title>
        <authorList>
            <person name="Ruan L."/>
        </authorList>
    </citation>
    <scope>NUCLEOTIDE SEQUENCE [LARGE SCALE GENOMIC DNA]</scope>
    <source>
        <strain evidence="3">R-7</strain>
    </source>
</reference>
<accession>A0ABU0YRV9</accession>
<name>A0ABU0YRV9_9PROT</name>
<evidence type="ECO:0000313" key="2">
    <source>
        <dbReference type="EMBL" id="MDQ7250464.1"/>
    </source>
</evidence>
<organism evidence="2 3">
    <name type="scientific">Dongia sedimenti</name>
    <dbReference type="NCBI Taxonomy" id="3064282"/>
    <lineage>
        <taxon>Bacteria</taxon>
        <taxon>Pseudomonadati</taxon>
        <taxon>Pseudomonadota</taxon>
        <taxon>Alphaproteobacteria</taxon>
        <taxon>Rhodospirillales</taxon>
        <taxon>Dongiaceae</taxon>
        <taxon>Dongia</taxon>
    </lineage>
</organism>
<dbReference type="Gene3D" id="1.10.10.10">
    <property type="entry name" value="Winged helix-like DNA-binding domain superfamily/Winged helix DNA-binding domain"/>
    <property type="match status" value="1"/>
</dbReference>
<dbReference type="PANTHER" id="PTHR33221">
    <property type="entry name" value="WINGED HELIX-TURN-HELIX TRANSCRIPTIONAL REGULATOR, RRF2 FAMILY"/>
    <property type="match status" value="1"/>
</dbReference>
<dbReference type="RefSeq" id="WP_379959775.1">
    <property type="nucleotide sequence ID" value="NZ_JAUYVI010000007.1"/>
</dbReference>
<evidence type="ECO:0000256" key="1">
    <source>
        <dbReference type="SAM" id="MobiDB-lite"/>
    </source>
</evidence>
<feature type="region of interest" description="Disordered" evidence="1">
    <location>
        <begin position="164"/>
        <end position="183"/>
    </location>
</feature>
<keyword evidence="3" id="KW-1185">Reference proteome</keyword>
<dbReference type="NCBIfam" id="TIGR00738">
    <property type="entry name" value="rrf2_super"/>
    <property type="match status" value="1"/>
</dbReference>
<dbReference type="PROSITE" id="PS51197">
    <property type="entry name" value="HTH_RRF2_2"/>
    <property type="match status" value="1"/>
</dbReference>
<dbReference type="EMBL" id="JAUYVI010000007">
    <property type="protein sequence ID" value="MDQ7250464.1"/>
    <property type="molecule type" value="Genomic_DNA"/>
</dbReference>
<feature type="compositionally biased region" description="Basic residues" evidence="1">
    <location>
        <begin position="167"/>
        <end position="183"/>
    </location>
</feature>
<dbReference type="InterPro" id="IPR036388">
    <property type="entry name" value="WH-like_DNA-bd_sf"/>
</dbReference>
<dbReference type="Proteomes" id="UP001230156">
    <property type="component" value="Unassembled WGS sequence"/>
</dbReference>
<proteinExistence type="predicted"/>
<dbReference type="SUPFAM" id="SSF46785">
    <property type="entry name" value="Winged helix' DNA-binding domain"/>
    <property type="match status" value="1"/>
</dbReference>
<evidence type="ECO:0000313" key="3">
    <source>
        <dbReference type="Proteomes" id="UP001230156"/>
    </source>
</evidence>
<dbReference type="PANTHER" id="PTHR33221:SF13">
    <property type="entry name" value="TRANSCRIPTIONAL REGULATOR-RELATED"/>
    <property type="match status" value="1"/>
</dbReference>
<dbReference type="InterPro" id="IPR036390">
    <property type="entry name" value="WH_DNA-bd_sf"/>
</dbReference>
<protein>
    <submittedName>
        <fullName evidence="2">Rrf2 family transcriptional regulator</fullName>
    </submittedName>
</protein>
<dbReference type="InterPro" id="IPR000944">
    <property type="entry name" value="Tscrpt_reg_Rrf2"/>
</dbReference>
<gene>
    <name evidence="2" type="ORF">Q8A70_22430</name>
</gene>
<dbReference type="Pfam" id="PF02082">
    <property type="entry name" value="Rrf2"/>
    <property type="match status" value="1"/>
</dbReference>